<evidence type="ECO:0000313" key="1">
    <source>
        <dbReference type="EMBL" id="ROT38573.1"/>
    </source>
</evidence>
<name>A0A3N2PVP1_SODAK</name>
<accession>A0A3N2PVP1</accession>
<reference evidence="1 2" key="1">
    <citation type="journal article" date="2018" name="Mol. Ecol.">
        <title>The obligate alkalophilic soda-lake fungus Sodiomyces alkalinus has shifted to a protein diet.</title>
        <authorList>
            <person name="Grum-Grzhimaylo A.A."/>
            <person name="Falkoski D.L."/>
            <person name="van den Heuvel J."/>
            <person name="Valero-Jimenez C.A."/>
            <person name="Min B."/>
            <person name="Choi I.G."/>
            <person name="Lipzen A."/>
            <person name="Daum C.G."/>
            <person name="Aanen D.K."/>
            <person name="Tsang A."/>
            <person name="Henrissat B."/>
            <person name="Bilanenko E.N."/>
            <person name="de Vries R.P."/>
            <person name="van Kan J.A.L."/>
            <person name="Grigoriev I.V."/>
            <person name="Debets A.J.M."/>
        </authorList>
    </citation>
    <scope>NUCLEOTIDE SEQUENCE [LARGE SCALE GENOMIC DNA]</scope>
    <source>
        <strain evidence="1 2">F11</strain>
    </source>
</reference>
<dbReference type="Proteomes" id="UP000272025">
    <property type="component" value="Unassembled WGS sequence"/>
</dbReference>
<dbReference type="OrthoDB" id="5412996at2759"/>
<dbReference type="RefSeq" id="XP_028466379.1">
    <property type="nucleotide sequence ID" value="XM_028606971.1"/>
</dbReference>
<dbReference type="EMBL" id="ML119055">
    <property type="protein sequence ID" value="ROT38573.1"/>
    <property type="molecule type" value="Genomic_DNA"/>
</dbReference>
<sequence>MSGYQAFIQITPPASSLITTSLWLLQCPMEAHSQGLRSFRLQDHLDDLGVAEFVFLRSRQDLTVSGVVDLEWPFIGPAQLSGRPSLWWLLMERLINSAWDWMTVNHAQSLTVTSNAYAFPSTFWRKRPKSRGYEVKELPRLARWSEHSGVIWIHLPVTVNRF</sequence>
<proteinExistence type="predicted"/>
<protein>
    <submittedName>
        <fullName evidence="1">Uncharacterized protein</fullName>
    </submittedName>
</protein>
<gene>
    <name evidence="1" type="ORF">SODALDRAFT_165436</name>
</gene>
<evidence type="ECO:0000313" key="2">
    <source>
        <dbReference type="Proteomes" id="UP000272025"/>
    </source>
</evidence>
<organism evidence="1 2">
    <name type="scientific">Sodiomyces alkalinus (strain CBS 110278 / VKM F-3762 / F11)</name>
    <name type="common">Alkaliphilic filamentous fungus</name>
    <dbReference type="NCBI Taxonomy" id="1314773"/>
    <lineage>
        <taxon>Eukaryota</taxon>
        <taxon>Fungi</taxon>
        <taxon>Dikarya</taxon>
        <taxon>Ascomycota</taxon>
        <taxon>Pezizomycotina</taxon>
        <taxon>Sordariomycetes</taxon>
        <taxon>Hypocreomycetidae</taxon>
        <taxon>Glomerellales</taxon>
        <taxon>Plectosphaerellaceae</taxon>
        <taxon>Sodiomyces</taxon>
    </lineage>
</organism>
<dbReference type="GeneID" id="39575449"/>
<keyword evidence="2" id="KW-1185">Reference proteome</keyword>
<dbReference type="AlphaFoldDB" id="A0A3N2PVP1"/>